<evidence type="ECO:0000256" key="3">
    <source>
        <dbReference type="ARBA" id="ARBA00023274"/>
    </source>
</evidence>
<sequence length="133" mass="15021">MVMDPIADMLTRVRNAQAVGLKTVDLPYSKLKFELAEILNSGGYLTNALKKGRGKEKDIELVLKYKNDKLKTPFIQGLKRISKPGQRIYINKKELRRFSKERGIVILSTSNGLMTIADAKKRGVGGEILCRIW</sequence>
<keyword evidence="2 5" id="KW-0689">Ribosomal protein</keyword>
<dbReference type="STRING" id="1801990.A2V69_03475"/>
<evidence type="ECO:0000256" key="1">
    <source>
        <dbReference type="ARBA" id="ARBA00006471"/>
    </source>
</evidence>
<dbReference type="Pfam" id="PF00410">
    <property type="entry name" value="Ribosomal_S8"/>
    <property type="match status" value="1"/>
</dbReference>
<dbReference type="SUPFAM" id="SSF56047">
    <property type="entry name" value="Ribosomal protein S8"/>
    <property type="match status" value="1"/>
</dbReference>
<dbReference type="Proteomes" id="UP000177810">
    <property type="component" value="Unassembled WGS sequence"/>
</dbReference>
<evidence type="ECO:0000313" key="8">
    <source>
        <dbReference type="Proteomes" id="UP000177810"/>
    </source>
</evidence>
<comment type="caution">
    <text evidence="7">The sequence shown here is derived from an EMBL/GenBank/DDBJ whole genome shotgun (WGS) entry which is preliminary data.</text>
</comment>
<dbReference type="GO" id="GO:0006412">
    <property type="term" value="P:translation"/>
    <property type="evidence" value="ECO:0007669"/>
    <property type="project" value="UniProtKB-UniRule"/>
</dbReference>
<dbReference type="GO" id="GO:1990904">
    <property type="term" value="C:ribonucleoprotein complex"/>
    <property type="evidence" value="ECO:0007669"/>
    <property type="project" value="UniProtKB-KW"/>
</dbReference>
<dbReference type="GO" id="GO:0005840">
    <property type="term" value="C:ribosome"/>
    <property type="evidence" value="ECO:0007669"/>
    <property type="project" value="UniProtKB-KW"/>
</dbReference>
<dbReference type="AlphaFoldDB" id="A0A1G2F4C6"/>
<dbReference type="GO" id="GO:0019843">
    <property type="term" value="F:rRNA binding"/>
    <property type="evidence" value="ECO:0007669"/>
    <property type="project" value="UniProtKB-UniRule"/>
</dbReference>
<proteinExistence type="inferred from homology"/>
<evidence type="ECO:0000256" key="5">
    <source>
        <dbReference type="HAMAP-Rule" id="MF_01302"/>
    </source>
</evidence>
<comment type="function">
    <text evidence="5">One of the primary rRNA binding proteins, it binds directly to 16S rRNA central domain where it helps coordinate assembly of the platform of the 30S subunit.</text>
</comment>
<dbReference type="GO" id="GO:0003735">
    <property type="term" value="F:structural constituent of ribosome"/>
    <property type="evidence" value="ECO:0007669"/>
    <property type="project" value="InterPro"/>
</dbReference>
<accession>A0A1G2F4C6</accession>
<dbReference type="InterPro" id="IPR047863">
    <property type="entry name" value="Ribosomal_uS8_CS"/>
</dbReference>
<comment type="similarity">
    <text evidence="1 5 6">Belongs to the universal ribosomal protein uS8 family.</text>
</comment>
<evidence type="ECO:0000256" key="4">
    <source>
        <dbReference type="ARBA" id="ARBA00035258"/>
    </source>
</evidence>
<dbReference type="FunFam" id="3.30.1490.10:FF:000001">
    <property type="entry name" value="30S ribosomal protein S8"/>
    <property type="match status" value="1"/>
</dbReference>
<name>A0A1G2F4C6_9BACT</name>
<evidence type="ECO:0000256" key="6">
    <source>
        <dbReference type="RuleBase" id="RU003660"/>
    </source>
</evidence>
<gene>
    <name evidence="5" type="primary">rpsH</name>
    <name evidence="7" type="ORF">A2V69_03475</name>
</gene>
<protein>
    <recommendedName>
        <fullName evidence="4 5">Small ribosomal subunit protein uS8</fullName>
    </recommendedName>
</protein>
<comment type="subunit">
    <text evidence="5">Part of the 30S ribosomal subunit. Contacts proteins S5 and S12.</text>
</comment>
<dbReference type="NCBIfam" id="NF001109">
    <property type="entry name" value="PRK00136.1"/>
    <property type="match status" value="1"/>
</dbReference>
<keyword evidence="5" id="KW-0694">RNA-binding</keyword>
<dbReference type="PANTHER" id="PTHR11758">
    <property type="entry name" value="40S RIBOSOMAL PROTEIN S15A"/>
    <property type="match status" value="1"/>
</dbReference>
<keyword evidence="5" id="KW-0699">rRNA-binding</keyword>
<dbReference type="InterPro" id="IPR035987">
    <property type="entry name" value="Ribosomal_uS8_sf"/>
</dbReference>
<dbReference type="Gene3D" id="3.30.1490.10">
    <property type="match status" value="1"/>
</dbReference>
<dbReference type="Gene3D" id="3.30.1370.30">
    <property type="match status" value="1"/>
</dbReference>
<dbReference type="PROSITE" id="PS00053">
    <property type="entry name" value="RIBOSOMAL_S8"/>
    <property type="match status" value="1"/>
</dbReference>
<keyword evidence="3 5" id="KW-0687">Ribonucleoprotein</keyword>
<organism evidence="7 8">
    <name type="scientific">Candidatus Portnoybacteria bacterium RBG_13_40_8</name>
    <dbReference type="NCBI Taxonomy" id="1801990"/>
    <lineage>
        <taxon>Bacteria</taxon>
        <taxon>Candidatus Portnoyibacteriota</taxon>
    </lineage>
</organism>
<dbReference type="EMBL" id="MHMT01000011">
    <property type="protein sequence ID" value="OGZ32924.1"/>
    <property type="molecule type" value="Genomic_DNA"/>
</dbReference>
<dbReference type="InterPro" id="IPR000630">
    <property type="entry name" value="Ribosomal_uS8"/>
</dbReference>
<evidence type="ECO:0000256" key="2">
    <source>
        <dbReference type="ARBA" id="ARBA00022980"/>
    </source>
</evidence>
<reference evidence="7 8" key="1">
    <citation type="journal article" date="2016" name="Nat. Commun.">
        <title>Thousands of microbial genomes shed light on interconnected biogeochemical processes in an aquifer system.</title>
        <authorList>
            <person name="Anantharaman K."/>
            <person name="Brown C.T."/>
            <person name="Hug L.A."/>
            <person name="Sharon I."/>
            <person name="Castelle C.J."/>
            <person name="Probst A.J."/>
            <person name="Thomas B.C."/>
            <person name="Singh A."/>
            <person name="Wilkins M.J."/>
            <person name="Karaoz U."/>
            <person name="Brodie E.L."/>
            <person name="Williams K.H."/>
            <person name="Hubbard S.S."/>
            <person name="Banfield J.F."/>
        </authorList>
    </citation>
    <scope>NUCLEOTIDE SEQUENCE [LARGE SCALE GENOMIC DNA]</scope>
</reference>
<evidence type="ECO:0000313" key="7">
    <source>
        <dbReference type="EMBL" id="OGZ32924.1"/>
    </source>
</evidence>
<dbReference type="GO" id="GO:0005737">
    <property type="term" value="C:cytoplasm"/>
    <property type="evidence" value="ECO:0007669"/>
    <property type="project" value="UniProtKB-ARBA"/>
</dbReference>
<dbReference type="HAMAP" id="MF_01302_B">
    <property type="entry name" value="Ribosomal_uS8_B"/>
    <property type="match status" value="1"/>
</dbReference>